<protein>
    <submittedName>
        <fullName evidence="1">Uncharacterized protein</fullName>
    </submittedName>
</protein>
<name>A0A0A9HTW9_ARUDO</name>
<sequence>MFLFTSRENKNPNCCMIDWNMVSITLSEPVKLDIFTCHNMLYVLWEIIWVQYF</sequence>
<reference evidence="1" key="1">
    <citation type="submission" date="2014-09" db="EMBL/GenBank/DDBJ databases">
        <authorList>
            <person name="Magalhaes I.L.F."/>
            <person name="Oliveira U."/>
            <person name="Santos F.R."/>
            <person name="Vidigal T.H.D.A."/>
            <person name="Brescovit A.D."/>
            <person name="Santos A.J."/>
        </authorList>
    </citation>
    <scope>NUCLEOTIDE SEQUENCE</scope>
    <source>
        <tissue evidence="1">Shoot tissue taken approximately 20 cm above the soil surface</tissue>
    </source>
</reference>
<dbReference type="EMBL" id="GBRH01158612">
    <property type="protein sequence ID" value="JAE39284.1"/>
    <property type="molecule type" value="Transcribed_RNA"/>
</dbReference>
<evidence type="ECO:0000313" key="1">
    <source>
        <dbReference type="EMBL" id="JAE39284.1"/>
    </source>
</evidence>
<accession>A0A0A9HTW9</accession>
<organism evidence="1">
    <name type="scientific">Arundo donax</name>
    <name type="common">Giant reed</name>
    <name type="synonym">Donax arundinaceus</name>
    <dbReference type="NCBI Taxonomy" id="35708"/>
    <lineage>
        <taxon>Eukaryota</taxon>
        <taxon>Viridiplantae</taxon>
        <taxon>Streptophyta</taxon>
        <taxon>Embryophyta</taxon>
        <taxon>Tracheophyta</taxon>
        <taxon>Spermatophyta</taxon>
        <taxon>Magnoliopsida</taxon>
        <taxon>Liliopsida</taxon>
        <taxon>Poales</taxon>
        <taxon>Poaceae</taxon>
        <taxon>PACMAD clade</taxon>
        <taxon>Arundinoideae</taxon>
        <taxon>Arundineae</taxon>
        <taxon>Arundo</taxon>
    </lineage>
</organism>
<dbReference type="AlphaFoldDB" id="A0A0A9HTW9"/>
<reference evidence="1" key="2">
    <citation type="journal article" date="2015" name="Data Brief">
        <title>Shoot transcriptome of the giant reed, Arundo donax.</title>
        <authorList>
            <person name="Barrero R.A."/>
            <person name="Guerrero F.D."/>
            <person name="Moolhuijzen P."/>
            <person name="Goolsby J.A."/>
            <person name="Tidwell J."/>
            <person name="Bellgard S.E."/>
            <person name="Bellgard M.I."/>
        </authorList>
    </citation>
    <scope>NUCLEOTIDE SEQUENCE</scope>
    <source>
        <tissue evidence="1">Shoot tissue taken approximately 20 cm above the soil surface</tissue>
    </source>
</reference>
<proteinExistence type="predicted"/>